<name>A0A655ZL15_VIBCL</name>
<evidence type="ECO:0000313" key="2">
    <source>
        <dbReference type="Proteomes" id="UP000046067"/>
    </source>
</evidence>
<sequence>MPLPPLAKPSEMATDTRLGRASISLTSCSSSSAQSCGKRLIATTAGTPYWLTLSICHFKFAKPACKAALSGANRASGTAWPGRKSYRPELAFKPRKVATITAQSGVLPEALALMLHAFSNPISEPKPPSVTV</sequence>
<reference evidence="1 2" key="1">
    <citation type="submission" date="2015-07" db="EMBL/GenBank/DDBJ databases">
        <authorList>
            <consortium name="Pathogen Informatics"/>
        </authorList>
    </citation>
    <scope>NUCLEOTIDE SEQUENCE [LARGE SCALE GENOMIC DNA]</scope>
    <source>
        <strain evidence="1 2">A325</strain>
    </source>
</reference>
<dbReference type="Proteomes" id="UP000046067">
    <property type="component" value="Unassembled WGS sequence"/>
</dbReference>
<organism evidence="1 2">
    <name type="scientific">Vibrio cholerae</name>
    <dbReference type="NCBI Taxonomy" id="666"/>
    <lineage>
        <taxon>Bacteria</taxon>
        <taxon>Pseudomonadati</taxon>
        <taxon>Pseudomonadota</taxon>
        <taxon>Gammaproteobacteria</taxon>
        <taxon>Vibrionales</taxon>
        <taxon>Vibrionaceae</taxon>
        <taxon>Vibrio</taxon>
    </lineage>
</organism>
<proteinExistence type="predicted"/>
<accession>A0A655ZL15</accession>
<protein>
    <submittedName>
        <fullName evidence="1">Uncharacterized protein</fullName>
    </submittedName>
</protein>
<dbReference type="EMBL" id="CWQJ01000029">
    <property type="protein sequence ID" value="CSC72796.1"/>
    <property type="molecule type" value="Genomic_DNA"/>
</dbReference>
<gene>
    <name evidence="1" type="ORF">ERS013201_03396</name>
</gene>
<dbReference type="AlphaFoldDB" id="A0A655ZL15"/>
<evidence type="ECO:0000313" key="1">
    <source>
        <dbReference type="EMBL" id="CSC72796.1"/>
    </source>
</evidence>